<evidence type="ECO:0000313" key="3">
    <source>
        <dbReference type="EMBL" id="QKH22921.1"/>
    </source>
</evidence>
<reference evidence="3 5" key="3">
    <citation type="submission" date="2020-05" db="EMBL/GenBank/DDBJ databases">
        <title>FDA dAtabase for Regulatory Grade micrObial Sequences (FDA-ARGOS): Supporting development and validation of Infectious Disease Dx tests.</title>
        <authorList>
            <person name="Nelson B."/>
            <person name="Plummer A."/>
            <person name="Tallon L."/>
            <person name="Sadzewicz L."/>
            <person name="Zhao X."/>
            <person name="Vavikolanu K."/>
            <person name="Mehta A."/>
            <person name="Aluvathingal J."/>
            <person name="Nadendla S."/>
            <person name="Myers T."/>
            <person name="Yan Y."/>
            <person name="Sichtig H."/>
        </authorList>
    </citation>
    <scope>NUCLEOTIDE SEQUENCE [LARGE SCALE GENOMIC DNA]</scope>
    <source>
        <strain evidence="3 5">FDAARGOS_795</strain>
        <plasmid evidence="3 5">unnamed3</plasmid>
    </source>
</reference>
<dbReference type="KEGG" id="btw:BF38_6074"/>
<protein>
    <recommendedName>
        <fullName evidence="6">YopX protein domain-containing protein</fullName>
    </recommendedName>
</protein>
<evidence type="ECO:0000313" key="2">
    <source>
        <dbReference type="EMBL" id="MDR4174624.1"/>
    </source>
</evidence>
<reference evidence="2" key="2">
    <citation type="submission" date="2019-07" db="EMBL/GenBank/DDBJ databases">
        <title>Phylogenomic Reclassification of ATCC Bacillus Strains and Various Taxa within the Genus Bacillus.</title>
        <authorList>
            <person name="Riojas M.A."/>
            <person name="Frank A.M."/>
            <person name="Fenn S.L."/>
            <person name="King S.P."/>
            <person name="Brower S.M."/>
            <person name="Hazbon M.H."/>
        </authorList>
    </citation>
    <scope>NUCLEOTIDE SEQUENCE</scope>
    <source>
        <strain evidence="2">ATCC 35646</strain>
    </source>
</reference>
<dbReference type="EMBL" id="VKQN01000001">
    <property type="protein sequence ID" value="MDR4174624.1"/>
    <property type="molecule type" value="Genomic_DNA"/>
</dbReference>
<name>A0A0B5NPK0_BACTU</name>
<dbReference type="Proteomes" id="UP001181533">
    <property type="component" value="Unassembled WGS sequence"/>
</dbReference>
<evidence type="ECO:0000313" key="1">
    <source>
        <dbReference type="EMBL" id="AJG74048.1"/>
    </source>
</evidence>
<dbReference type="EMBL" id="CP053979">
    <property type="protein sequence ID" value="QKH22921.1"/>
    <property type="molecule type" value="Genomic_DNA"/>
</dbReference>
<evidence type="ECO:0008006" key="6">
    <source>
        <dbReference type="Google" id="ProtNLM"/>
    </source>
</evidence>
<geneLocation type="plasmid" evidence="3 5">
    <name>unnamed3</name>
</geneLocation>
<dbReference type="Proteomes" id="UP000031876">
    <property type="component" value="Plasmid 2"/>
</dbReference>
<keyword evidence="3" id="KW-0614">Plasmid</keyword>
<accession>A0A0B5NPK0</accession>
<organism evidence="3 5">
    <name type="scientific">Bacillus thuringiensis</name>
    <dbReference type="NCBI Taxonomy" id="1428"/>
    <lineage>
        <taxon>Bacteria</taxon>
        <taxon>Bacillati</taxon>
        <taxon>Bacillota</taxon>
        <taxon>Bacilli</taxon>
        <taxon>Bacillales</taxon>
        <taxon>Bacillaceae</taxon>
        <taxon>Bacillus</taxon>
        <taxon>Bacillus cereus group</taxon>
    </lineage>
</organism>
<dbReference type="EMBL" id="CP009334">
    <property type="protein sequence ID" value="AJG74048.1"/>
    <property type="molecule type" value="Genomic_DNA"/>
</dbReference>
<sequence>MRDKNGNTVELGNTIRFDEDHFGVGRERTVVTRFDGELGFEAYPNKSKEVIGLKHWQDEFEIVS</sequence>
<geneLocation type="plasmid" evidence="1 4">
    <name>2</name>
</geneLocation>
<dbReference type="RefSeq" id="WP_001205120.1">
    <property type="nucleotide sequence ID" value="NZ_CP009334.1"/>
</dbReference>
<gene>
    <name evidence="1" type="ORF">BF38_6074</name>
    <name evidence="2" type="ORF">FO599_00580</name>
    <name evidence="3" type="ORF">FOC89_02775</name>
</gene>
<evidence type="ECO:0000313" key="5">
    <source>
        <dbReference type="Proteomes" id="UP000501107"/>
    </source>
</evidence>
<reference evidence="1 4" key="1">
    <citation type="journal article" date="2015" name="Genome Announc.">
        <title>Complete genome sequences for 35 biothreat assay-relevant bacillus species.</title>
        <authorList>
            <person name="Johnson S.L."/>
            <person name="Daligault H.E."/>
            <person name="Davenport K.W."/>
            <person name="Jaissle J."/>
            <person name="Frey K.G."/>
            <person name="Ladner J.T."/>
            <person name="Broomall S.M."/>
            <person name="Bishop-Lilly K.A."/>
            <person name="Bruce D.C."/>
            <person name="Gibbons H.S."/>
            <person name="Coyne S.R."/>
            <person name="Lo C.C."/>
            <person name="Meincke L."/>
            <person name="Munk A.C."/>
            <person name="Koroleva G.I."/>
            <person name="Rosenzweig C.N."/>
            <person name="Palacios G.F."/>
            <person name="Redden C.L."/>
            <person name="Minogue T.D."/>
            <person name="Chain P.S."/>
        </authorList>
    </citation>
    <scope>NUCLEOTIDE SEQUENCE [LARGE SCALE GENOMIC DNA]</scope>
    <source>
        <strain evidence="1 4">HD1011</strain>
        <plasmid evidence="1 4">2</plasmid>
    </source>
</reference>
<evidence type="ECO:0000313" key="4">
    <source>
        <dbReference type="Proteomes" id="UP000031876"/>
    </source>
</evidence>
<dbReference type="Proteomes" id="UP000501107">
    <property type="component" value="Plasmid unnamed3"/>
</dbReference>
<proteinExistence type="predicted"/>
<dbReference type="AlphaFoldDB" id="A0A0B5NPK0"/>